<dbReference type="PANTHER" id="PTHR42683">
    <property type="entry name" value="ALDEHYDE REDUCTASE"/>
    <property type="match status" value="1"/>
</dbReference>
<dbReference type="InterPro" id="IPR013154">
    <property type="entry name" value="ADH-like_N"/>
</dbReference>
<dbReference type="AlphaFoldDB" id="A0A0H3KZ54"/>
<evidence type="ECO:0000313" key="8">
    <source>
        <dbReference type="Proteomes" id="UP000006690"/>
    </source>
</evidence>
<sequence length="354" mass="38230">MRGTMKINALIAHDATQPLTAGQIALRPLQPQDVRIEILYCGVCHSDLHMARNEWAVSHYPLVPGHEIVGRVSETGSAATRFTPGDIVGVGVMVDSCRTCHFCQQQEEQYCEAGFTATYNGTDKYTGESTRGGYAEHVVVDQDFVVSVPQHLPLAGVAPLLCAGVTVWSPLRHFNVKTGDKVGVIGLGGLGHMAVKLASALGAEVTLFTTSADKAADARRLGARHVVVSRDAQAMQASQNALDLIVDCVAAPHDLDPYLATLKTNGRLVLVGIPDSPHASPNVTPMVFRRLSISGSSIGSIKETQEMLDFCGDNNITADIEMIRGEQVEEAFTRMLKGDVKYRFVMDMKATRWA</sequence>
<dbReference type="KEGG" id="paj:PAJ_2275"/>
<dbReference type="EMBL" id="AP012032">
    <property type="protein sequence ID" value="BAK12355.1"/>
    <property type="molecule type" value="Genomic_DNA"/>
</dbReference>
<dbReference type="Gene3D" id="3.90.180.10">
    <property type="entry name" value="Medium-chain alcohol dehydrogenases, catalytic domain"/>
    <property type="match status" value="1"/>
</dbReference>
<protein>
    <submittedName>
        <fullName evidence="7">Zinc-type alcohol dehydrogenase-like protein YahK</fullName>
    </submittedName>
</protein>
<evidence type="ECO:0000256" key="3">
    <source>
        <dbReference type="ARBA" id="ARBA00022833"/>
    </source>
</evidence>
<dbReference type="InterPro" id="IPR036291">
    <property type="entry name" value="NAD(P)-bd_dom_sf"/>
</dbReference>
<proteinExistence type="inferred from homology"/>
<dbReference type="Pfam" id="PF08240">
    <property type="entry name" value="ADH_N"/>
    <property type="match status" value="1"/>
</dbReference>
<keyword evidence="3 5" id="KW-0862">Zinc</keyword>
<dbReference type="FunFam" id="3.40.50.720:FF:000022">
    <property type="entry name" value="Cinnamyl alcohol dehydrogenase"/>
    <property type="match status" value="1"/>
</dbReference>
<dbReference type="SMART" id="SM00829">
    <property type="entry name" value="PKS_ER"/>
    <property type="match status" value="1"/>
</dbReference>
<dbReference type="InterPro" id="IPR020843">
    <property type="entry name" value="ER"/>
</dbReference>
<dbReference type="InterPro" id="IPR047109">
    <property type="entry name" value="CAD-like"/>
</dbReference>
<dbReference type="HOGENOM" id="CLU_026673_20_2_6"/>
<comment type="similarity">
    <text evidence="5">Belongs to the zinc-containing alcohol dehydrogenase family.</text>
</comment>
<dbReference type="SUPFAM" id="SSF51735">
    <property type="entry name" value="NAD(P)-binding Rossmann-fold domains"/>
    <property type="match status" value="1"/>
</dbReference>
<evidence type="ECO:0000256" key="5">
    <source>
        <dbReference type="RuleBase" id="RU361277"/>
    </source>
</evidence>
<reference evidence="8" key="1">
    <citation type="journal article" date="2012" name="Appl. Microbiol. Biotechnol.">
        <title>The complete genome sequence of Pantoea ananatis AJ13355, an organism with great biotechnological potential.</title>
        <authorList>
            <person name="Hara Y."/>
            <person name="Kadotani N."/>
            <person name="Izui H."/>
            <person name="Katashkina J.I."/>
            <person name="Kuvaeva T.M."/>
            <person name="Andreeva I.G."/>
            <person name="Golubeva L.I."/>
            <person name="Malko D.B."/>
            <person name="Makeev V.J."/>
            <person name="Mashko S.V."/>
            <person name="Kozlov Y.I."/>
        </authorList>
    </citation>
    <scope>NUCLEOTIDE SEQUENCE [LARGE SCALE GENOMIC DNA]</scope>
    <source>
        <strain evidence="8">AJ13355</strain>
    </source>
</reference>
<dbReference type="Proteomes" id="UP000006690">
    <property type="component" value="Chromosome"/>
</dbReference>
<dbReference type="InterPro" id="IPR029752">
    <property type="entry name" value="D-isomer_DH_CS1"/>
</dbReference>
<evidence type="ECO:0000313" key="7">
    <source>
        <dbReference type="EMBL" id="BAK12355.1"/>
    </source>
</evidence>
<dbReference type="PROSITE" id="PS00059">
    <property type="entry name" value="ADH_ZINC"/>
    <property type="match status" value="1"/>
</dbReference>
<feature type="domain" description="Enoyl reductase (ER)" evidence="6">
    <location>
        <begin position="14"/>
        <end position="346"/>
    </location>
</feature>
<evidence type="ECO:0000256" key="2">
    <source>
        <dbReference type="ARBA" id="ARBA00022723"/>
    </source>
</evidence>
<keyword evidence="2 5" id="KW-0479">Metal-binding</keyword>
<name>A0A0H3KZ54_PANAA</name>
<dbReference type="InterPro" id="IPR013149">
    <property type="entry name" value="ADH-like_C"/>
</dbReference>
<organism evidence="7 8">
    <name type="scientific">Pantoea ananatis (strain AJ13355)</name>
    <dbReference type="NCBI Taxonomy" id="932677"/>
    <lineage>
        <taxon>Bacteria</taxon>
        <taxon>Pseudomonadati</taxon>
        <taxon>Pseudomonadota</taxon>
        <taxon>Gammaproteobacteria</taxon>
        <taxon>Enterobacterales</taxon>
        <taxon>Erwiniaceae</taxon>
        <taxon>Pantoea</taxon>
    </lineage>
</organism>
<evidence type="ECO:0000256" key="4">
    <source>
        <dbReference type="ARBA" id="ARBA00023002"/>
    </source>
</evidence>
<dbReference type="CDD" id="cd05283">
    <property type="entry name" value="CAD1"/>
    <property type="match status" value="1"/>
</dbReference>
<accession>A0A0H3KZ54</accession>
<dbReference type="eggNOG" id="COG1064">
    <property type="taxonomic scope" value="Bacteria"/>
</dbReference>
<dbReference type="InterPro" id="IPR011032">
    <property type="entry name" value="GroES-like_sf"/>
</dbReference>
<dbReference type="SUPFAM" id="SSF50129">
    <property type="entry name" value="GroES-like"/>
    <property type="match status" value="1"/>
</dbReference>
<dbReference type="PROSITE" id="PS00065">
    <property type="entry name" value="D_2_HYDROXYACID_DH_1"/>
    <property type="match status" value="1"/>
</dbReference>
<dbReference type="GO" id="GO:0008106">
    <property type="term" value="F:alcohol dehydrogenase (NADP+) activity"/>
    <property type="evidence" value="ECO:0007669"/>
    <property type="project" value="UniProtKB-ARBA"/>
</dbReference>
<dbReference type="PATRIC" id="fig|932677.3.peg.2636"/>
<dbReference type="GO" id="GO:0008270">
    <property type="term" value="F:zinc ion binding"/>
    <property type="evidence" value="ECO:0007669"/>
    <property type="project" value="InterPro"/>
</dbReference>
<evidence type="ECO:0000256" key="1">
    <source>
        <dbReference type="ARBA" id="ARBA00001947"/>
    </source>
</evidence>
<gene>
    <name evidence="7" type="primary">yahK</name>
    <name evidence="7" type="ordered locus">PAJ_2275</name>
</gene>
<evidence type="ECO:0000259" key="6">
    <source>
        <dbReference type="SMART" id="SM00829"/>
    </source>
</evidence>
<dbReference type="Pfam" id="PF00107">
    <property type="entry name" value="ADH_zinc_N"/>
    <property type="match status" value="1"/>
</dbReference>
<comment type="cofactor">
    <cofactor evidence="1 5">
        <name>Zn(2+)</name>
        <dbReference type="ChEBI" id="CHEBI:29105"/>
    </cofactor>
</comment>
<dbReference type="Gene3D" id="3.40.50.720">
    <property type="entry name" value="NAD(P)-binding Rossmann-like Domain"/>
    <property type="match status" value="1"/>
</dbReference>
<dbReference type="InterPro" id="IPR002328">
    <property type="entry name" value="ADH_Zn_CS"/>
</dbReference>
<keyword evidence="4" id="KW-0560">Oxidoreductase</keyword>